<organism evidence="5">
    <name type="scientific">marine metagenome</name>
    <dbReference type="NCBI Taxonomy" id="408172"/>
    <lineage>
        <taxon>unclassified sequences</taxon>
        <taxon>metagenomes</taxon>
        <taxon>ecological metagenomes</taxon>
    </lineage>
</organism>
<keyword evidence="2" id="KW-0378">Hydrolase</keyword>
<gene>
    <name evidence="5" type="ORF">METZ01_LOCUS330355</name>
</gene>
<accession>A0A382PZU9</accession>
<dbReference type="SUPFAM" id="SSF52540">
    <property type="entry name" value="P-loop containing nucleoside triphosphate hydrolases"/>
    <property type="match status" value="1"/>
</dbReference>
<sequence>MIRILEESDEEKALSPSINLEAVASEIFDPKGVLEVGMGLEHRPEQTAMAVAVARAFAEGESLLFEAGTGVGKSLAYLVPGVVHAVASNRPFVVATNTISLQEQLLKQDIPMVREIFRKAPNLAGFADFRSALLVGKANYLCDNRLAVALGGQGELFEMGQRAELERIREWAAGKPKEGIRQELSPTPRAEVWDAVNADSSL</sequence>
<dbReference type="GO" id="GO:0005524">
    <property type="term" value="F:ATP binding"/>
    <property type="evidence" value="ECO:0007669"/>
    <property type="project" value="UniProtKB-KW"/>
</dbReference>
<feature type="non-terminal residue" evidence="5">
    <location>
        <position position="202"/>
    </location>
</feature>
<evidence type="ECO:0000256" key="1">
    <source>
        <dbReference type="ARBA" id="ARBA00022741"/>
    </source>
</evidence>
<dbReference type="GO" id="GO:0016787">
    <property type="term" value="F:hydrolase activity"/>
    <property type="evidence" value="ECO:0007669"/>
    <property type="project" value="UniProtKB-KW"/>
</dbReference>
<protein>
    <recommendedName>
        <fullName evidence="4">Helicase ATP-binding domain-containing protein</fullName>
    </recommendedName>
</protein>
<dbReference type="PROSITE" id="PS51193">
    <property type="entry name" value="HELICASE_ATP_BIND_2"/>
    <property type="match status" value="1"/>
</dbReference>
<dbReference type="InterPro" id="IPR027417">
    <property type="entry name" value="P-loop_NTPase"/>
</dbReference>
<dbReference type="EMBL" id="UINC01110174">
    <property type="protein sequence ID" value="SVC77501.1"/>
    <property type="molecule type" value="Genomic_DNA"/>
</dbReference>
<evidence type="ECO:0000313" key="5">
    <source>
        <dbReference type="EMBL" id="SVC77501.1"/>
    </source>
</evidence>
<feature type="domain" description="Helicase ATP-binding" evidence="4">
    <location>
        <begin position="32"/>
        <end position="202"/>
    </location>
</feature>
<evidence type="ECO:0000256" key="3">
    <source>
        <dbReference type="ARBA" id="ARBA00022840"/>
    </source>
</evidence>
<keyword evidence="3" id="KW-0067">ATP-binding</keyword>
<dbReference type="InterPro" id="IPR014013">
    <property type="entry name" value="Helic_SF1/SF2_ATP-bd_DinG/Rad3"/>
</dbReference>
<proteinExistence type="predicted"/>
<name>A0A382PZU9_9ZZZZ</name>
<evidence type="ECO:0000259" key="4">
    <source>
        <dbReference type="PROSITE" id="PS51193"/>
    </source>
</evidence>
<keyword evidence="1" id="KW-0547">Nucleotide-binding</keyword>
<evidence type="ECO:0000256" key="2">
    <source>
        <dbReference type="ARBA" id="ARBA00022801"/>
    </source>
</evidence>
<dbReference type="Gene3D" id="3.40.50.300">
    <property type="entry name" value="P-loop containing nucleotide triphosphate hydrolases"/>
    <property type="match status" value="1"/>
</dbReference>
<dbReference type="AlphaFoldDB" id="A0A382PZU9"/>
<reference evidence="5" key="1">
    <citation type="submission" date="2018-05" db="EMBL/GenBank/DDBJ databases">
        <authorList>
            <person name="Lanie J.A."/>
            <person name="Ng W.-L."/>
            <person name="Kazmierczak K.M."/>
            <person name="Andrzejewski T.M."/>
            <person name="Davidsen T.M."/>
            <person name="Wayne K.J."/>
            <person name="Tettelin H."/>
            <person name="Glass J.I."/>
            <person name="Rusch D."/>
            <person name="Podicherti R."/>
            <person name="Tsui H.-C.T."/>
            <person name="Winkler M.E."/>
        </authorList>
    </citation>
    <scope>NUCLEOTIDE SEQUENCE</scope>
</reference>